<evidence type="ECO:0000313" key="2">
    <source>
        <dbReference type="EMBL" id="KKM98726.1"/>
    </source>
</evidence>
<proteinExistence type="predicted"/>
<sequence>MTIKRALTGALAMAALLTLAPISEAFSDELRVPVGSQVDRNQQSVPRTGTTQASVRASWGQPASTEGPVGQPAILQWEYDNFIVYFEGNRVIHSVLKFKH</sequence>
<gene>
    <name evidence="2" type="ORF">LCGC14_1155020</name>
</gene>
<accession>A0A0F9MHG3</accession>
<dbReference type="AlphaFoldDB" id="A0A0F9MHG3"/>
<name>A0A0F9MHG3_9ZZZZ</name>
<protein>
    <submittedName>
        <fullName evidence="2">Uncharacterized protein</fullName>
    </submittedName>
</protein>
<feature type="compositionally biased region" description="Polar residues" evidence="1">
    <location>
        <begin position="38"/>
        <end position="55"/>
    </location>
</feature>
<dbReference type="EMBL" id="LAZR01005586">
    <property type="protein sequence ID" value="KKM98726.1"/>
    <property type="molecule type" value="Genomic_DNA"/>
</dbReference>
<feature type="region of interest" description="Disordered" evidence="1">
    <location>
        <begin position="37"/>
        <end position="68"/>
    </location>
</feature>
<comment type="caution">
    <text evidence="2">The sequence shown here is derived from an EMBL/GenBank/DDBJ whole genome shotgun (WGS) entry which is preliminary data.</text>
</comment>
<evidence type="ECO:0000256" key="1">
    <source>
        <dbReference type="SAM" id="MobiDB-lite"/>
    </source>
</evidence>
<organism evidence="2">
    <name type="scientific">marine sediment metagenome</name>
    <dbReference type="NCBI Taxonomy" id="412755"/>
    <lineage>
        <taxon>unclassified sequences</taxon>
        <taxon>metagenomes</taxon>
        <taxon>ecological metagenomes</taxon>
    </lineage>
</organism>
<reference evidence="2" key="1">
    <citation type="journal article" date="2015" name="Nature">
        <title>Complex archaea that bridge the gap between prokaryotes and eukaryotes.</title>
        <authorList>
            <person name="Spang A."/>
            <person name="Saw J.H."/>
            <person name="Jorgensen S.L."/>
            <person name="Zaremba-Niedzwiedzka K."/>
            <person name="Martijn J."/>
            <person name="Lind A.E."/>
            <person name="van Eijk R."/>
            <person name="Schleper C."/>
            <person name="Guy L."/>
            <person name="Ettema T.J."/>
        </authorList>
    </citation>
    <scope>NUCLEOTIDE SEQUENCE</scope>
</reference>